<keyword evidence="1" id="KW-0732">Signal</keyword>
<dbReference type="AlphaFoldDB" id="A0A6J4MA66"/>
<gene>
    <name evidence="2" type="ORF">AVDCRST_MAG68-3621</name>
</gene>
<protein>
    <recommendedName>
        <fullName evidence="3">DUF2490 domain-containing protein</fullName>
    </recommendedName>
</protein>
<feature type="signal peptide" evidence="1">
    <location>
        <begin position="1"/>
        <end position="29"/>
    </location>
</feature>
<name>A0A6J4MA66_9BACT</name>
<evidence type="ECO:0000256" key="1">
    <source>
        <dbReference type="SAM" id="SignalP"/>
    </source>
</evidence>
<feature type="chain" id="PRO_5027020261" description="DUF2490 domain-containing protein" evidence="1">
    <location>
        <begin position="30"/>
        <end position="261"/>
    </location>
</feature>
<dbReference type="Pfam" id="PF10677">
    <property type="entry name" value="DUF2490"/>
    <property type="match status" value="1"/>
</dbReference>
<sequence length="261" mass="28421">MAGVANARRFAAGLGLVLAGLAPLASASAQGTERRTADQAHAWLTYAGEHPLRRGSPTALHLEAQVRRAELGMEWQQLLLRAGVTRALGAGVRAGAGYGHITTHSYGELPAAADFPEHRAWQQLSLAHGVGRAAMAHRYRLEQRWVGVTGTDAADPERVTDWRYSNRARYLARGTLPLRREAAGAPYLFAANEVFVSFGENVQMNRLDQNRLMLGVGRPLSPVVRVELGYLNQFLVKANGRDFERNHTIQLTVASSAPLGL</sequence>
<dbReference type="InterPro" id="IPR019619">
    <property type="entry name" value="DUF2490"/>
</dbReference>
<reference evidence="2" key="1">
    <citation type="submission" date="2020-02" db="EMBL/GenBank/DDBJ databases">
        <authorList>
            <person name="Meier V. D."/>
        </authorList>
    </citation>
    <scope>NUCLEOTIDE SEQUENCE</scope>
    <source>
        <strain evidence="2">AVDCRST_MAG68</strain>
    </source>
</reference>
<dbReference type="EMBL" id="CADCTW010000167">
    <property type="protein sequence ID" value="CAA9350010.1"/>
    <property type="molecule type" value="Genomic_DNA"/>
</dbReference>
<evidence type="ECO:0000313" key="2">
    <source>
        <dbReference type="EMBL" id="CAA9350010.1"/>
    </source>
</evidence>
<proteinExistence type="predicted"/>
<accession>A0A6J4MA66</accession>
<evidence type="ECO:0008006" key="3">
    <source>
        <dbReference type="Google" id="ProtNLM"/>
    </source>
</evidence>
<organism evidence="2">
    <name type="scientific">uncultured Gemmatimonadota bacterium</name>
    <dbReference type="NCBI Taxonomy" id="203437"/>
    <lineage>
        <taxon>Bacteria</taxon>
        <taxon>Pseudomonadati</taxon>
        <taxon>Gemmatimonadota</taxon>
        <taxon>environmental samples</taxon>
    </lineage>
</organism>